<accession>A0A2X3B2L0</accession>
<evidence type="ECO:0008006" key="3">
    <source>
        <dbReference type="Google" id="ProtNLM"/>
    </source>
</evidence>
<evidence type="ECO:0000313" key="2">
    <source>
        <dbReference type="Proteomes" id="UP000250166"/>
    </source>
</evidence>
<protein>
    <recommendedName>
        <fullName evidence="3">Class I SAM-dependent methyltransferase</fullName>
    </recommendedName>
</protein>
<organism evidence="1 2">
    <name type="scientific">Helicobacter fennelliae</name>
    <dbReference type="NCBI Taxonomy" id="215"/>
    <lineage>
        <taxon>Bacteria</taxon>
        <taxon>Pseudomonadati</taxon>
        <taxon>Campylobacterota</taxon>
        <taxon>Epsilonproteobacteria</taxon>
        <taxon>Campylobacterales</taxon>
        <taxon>Helicobacteraceae</taxon>
        <taxon>Helicobacter</taxon>
    </lineage>
</organism>
<dbReference type="Proteomes" id="UP000250166">
    <property type="component" value="Unassembled WGS sequence"/>
</dbReference>
<reference evidence="1 2" key="1">
    <citation type="submission" date="2018-06" db="EMBL/GenBank/DDBJ databases">
        <authorList>
            <consortium name="Pathogen Informatics"/>
            <person name="Doyle S."/>
        </authorList>
    </citation>
    <scope>NUCLEOTIDE SEQUENCE [LARGE SCALE GENOMIC DNA]</scope>
    <source>
        <strain evidence="1 2">NCTC13102</strain>
    </source>
</reference>
<dbReference type="Gene3D" id="3.40.50.150">
    <property type="entry name" value="Vaccinia Virus protein VP39"/>
    <property type="match status" value="1"/>
</dbReference>
<dbReference type="EMBL" id="UAWL01000006">
    <property type="protein sequence ID" value="SQB99518.1"/>
    <property type="molecule type" value="Genomic_DNA"/>
</dbReference>
<dbReference type="Pfam" id="PF13578">
    <property type="entry name" value="Methyltransf_24"/>
    <property type="match status" value="1"/>
</dbReference>
<dbReference type="InterPro" id="IPR029063">
    <property type="entry name" value="SAM-dependent_MTases_sf"/>
</dbReference>
<proteinExistence type="predicted"/>
<evidence type="ECO:0000313" key="1">
    <source>
        <dbReference type="EMBL" id="SQB99518.1"/>
    </source>
</evidence>
<dbReference type="RefSeq" id="WP_181461859.1">
    <property type="nucleotide sequence ID" value="NZ_UAWL01000006.1"/>
</dbReference>
<gene>
    <name evidence="1" type="ORF">NCTC13102_01843</name>
</gene>
<sequence length="201" mass="23518">MQELVPELQNKWHLHTGGLVANHLDNIGKDIDLCIIDTVHSAPGEVLDFLMVLPYLSKNAVIIMHDLVFHIFAEKNSSICALLFQALQGRKVFPPFDEPLQNIGSCVLADLTPSHIQQYFRILNFPWCYIPNDKDLQVFRNWIVKHYEPSFSVMFDRFVEIQRKWQKRENPLKRATKKLLKKIIPQRFHPFAKRIKAKLFG</sequence>
<dbReference type="AlphaFoldDB" id="A0A2X3B2L0"/>
<name>A0A2X3B2L0_9HELI</name>